<protein>
    <recommendedName>
        <fullName evidence="3">NAD(P)-binding domain-containing protein</fullName>
    </recommendedName>
</protein>
<dbReference type="EMBL" id="JAEDAK010000004">
    <property type="protein sequence ID" value="MBH9576652.1"/>
    <property type="molecule type" value="Genomic_DNA"/>
</dbReference>
<organism evidence="1 2">
    <name type="scientific">Inhella proteolytica</name>
    <dbReference type="NCBI Taxonomy" id="2795029"/>
    <lineage>
        <taxon>Bacteria</taxon>
        <taxon>Pseudomonadati</taxon>
        <taxon>Pseudomonadota</taxon>
        <taxon>Betaproteobacteria</taxon>
        <taxon>Burkholderiales</taxon>
        <taxon>Sphaerotilaceae</taxon>
        <taxon>Inhella</taxon>
    </lineage>
</organism>
<evidence type="ECO:0008006" key="3">
    <source>
        <dbReference type="Google" id="ProtNLM"/>
    </source>
</evidence>
<evidence type="ECO:0000313" key="1">
    <source>
        <dbReference type="EMBL" id="MBH9576652.1"/>
    </source>
</evidence>
<proteinExistence type="predicted"/>
<keyword evidence="2" id="KW-1185">Reference proteome</keyword>
<sequence length="247" mass="26229">MSTVQGPALVLGAGGWLGAALLAQVLAAGHRAVGALVQQPLASTHRGLLTLSVAELQAPDVATRGRWAGATAYLVLERSGLTGTRDAAFVAPGVAQLPELGRQLRALGVARLFVVLPHAPNSLPVALRDGFADQDEQALSQLGFTQLVLLRSSRERVAVQGSWLERFAAAWWSQLRWMLPDSERPLRSVALARVAVAAERVLREAGPGTWVLSQELASRAAHAPQGVEAALRLELMQNKERGLGRSG</sequence>
<accession>A0A931J5E0</accession>
<gene>
    <name evidence="1" type="ORF">I7X39_07030</name>
</gene>
<reference evidence="1" key="1">
    <citation type="submission" date="2020-12" db="EMBL/GenBank/DDBJ databases">
        <title>The genome sequence of Inhella sp. 1Y17.</title>
        <authorList>
            <person name="Liu Y."/>
        </authorList>
    </citation>
    <scope>NUCLEOTIDE SEQUENCE</scope>
    <source>
        <strain evidence="1">1Y17</strain>
    </source>
</reference>
<evidence type="ECO:0000313" key="2">
    <source>
        <dbReference type="Proteomes" id="UP000613266"/>
    </source>
</evidence>
<dbReference type="RefSeq" id="WP_198110272.1">
    <property type="nucleotide sequence ID" value="NZ_JAEDAK010000004.1"/>
</dbReference>
<dbReference type="AlphaFoldDB" id="A0A931J5E0"/>
<dbReference type="Proteomes" id="UP000613266">
    <property type="component" value="Unassembled WGS sequence"/>
</dbReference>
<comment type="caution">
    <text evidence="1">The sequence shown here is derived from an EMBL/GenBank/DDBJ whole genome shotgun (WGS) entry which is preliminary data.</text>
</comment>
<name>A0A931J5E0_9BURK</name>